<protein>
    <submittedName>
        <fullName evidence="3">Uncharacterized protein</fullName>
    </submittedName>
</protein>
<proteinExistence type="predicted"/>
<evidence type="ECO:0000313" key="3">
    <source>
        <dbReference type="EMBL" id="KAF3451305.1"/>
    </source>
</evidence>
<dbReference type="AlphaFoldDB" id="A0A8K0HGG0"/>
<evidence type="ECO:0000256" key="1">
    <source>
        <dbReference type="SAM" id="MobiDB-lite"/>
    </source>
</evidence>
<organism evidence="3 4">
    <name type="scientific">Rhamnella rubrinervis</name>
    <dbReference type="NCBI Taxonomy" id="2594499"/>
    <lineage>
        <taxon>Eukaryota</taxon>
        <taxon>Viridiplantae</taxon>
        <taxon>Streptophyta</taxon>
        <taxon>Embryophyta</taxon>
        <taxon>Tracheophyta</taxon>
        <taxon>Spermatophyta</taxon>
        <taxon>Magnoliopsida</taxon>
        <taxon>eudicotyledons</taxon>
        <taxon>Gunneridae</taxon>
        <taxon>Pentapetalae</taxon>
        <taxon>rosids</taxon>
        <taxon>fabids</taxon>
        <taxon>Rosales</taxon>
        <taxon>Rhamnaceae</taxon>
        <taxon>rhamnoid group</taxon>
        <taxon>Rhamneae</taxon>
        <taxon>Rhamnella</taxon>
    </lineage>
</organism>
<comment type="caution">
    <text evidence="3">The sequence shown here is derived from an EMBL/GenBank/DDBJ whole genome shotgun (WGS) entry which is preliminary data.</text>
</comment>
<feature type="chain" id="PRO_5035450243" evidence="2">
    <location>
        <begin position="18"/>
        <end position="213"/>
    </location>
</feature>
<accession>A0A8K0HGG0</accession>
<keyword evidence="4" id="KW-1185">Reference proteome</keyword>
<sequence length="213" mass="23029">MPPPGACVLVFVFVCAGSWLNFSWFVAEHDRGCRSCLVLSSAPACDLLYDELAISYGVGDLLSVGHPMAKCKSVIGKVPPKDGSHINEKENKAPSLNQVYKLKQVPPQLIRSTTPSVPTTNAFELTSWADAFSDSGDEPADDDYANDFGKDEWPPLQGEGSSKPSNEFDDTPYTGHQSNIMAMIPFESSSALTTAQRNLNLVASQPNVLETTD</sequence>
<dbReference type="EMBL" id="VOIH02000003">
    <property type="protein sequence ID" value="KAF3451305.1"/>
    <property type="molecule type" value="Genomic_DNA"/>
</dbReference>
<evidence type="ECO:0000256" key="2">
    <source>
        <dbReference type="SAM" id="SignalP"/>
    </source>
</evidence>
<feature type="region of interest" description="Disordered" evidence="1">
    <location>
        <begin position="131"/>
        <end position="176"/>
    </location>
</feature>
<feature type="compositionally biased region" description="Acidic residues" evidence="1">
    <location>
        <begin position="135"/>
        <end position="145"/>
    </location>
</feature>
<name>A0A8K0HGG0_9ROSA</name>
<feature type="signal peptide" evidence="2">
    <location>
        <begin position="1"/>
        <end position="17"/>
    </location>
</feature>
<evidence type="ECO:0000313" key="4">
    <source>
        <dbReference type="Proteomes" id="UP000796880"/>
    </source>
</evidence>
<dbReference type="Proteomes" id="UP000796880">
    <property type="component" value="Unassembled WGS sequence"/>
</dbReference>
<reference evidence="3" key="1">
    <citation type="submission" date="2020-03" db="EMBL/GenBank/DDBJ databases">
        <title>A high-quality chromosome-level genome assembly of a woody plant with both climbing and erect habits, Rhamnella rubrinervis.</title>
        <authorList>
            <person name="Lu Z."/>
            <person name="Yang Y."/>
            <person name="Zhu X."/>
            <person name="Sun Y."/>
        </authorList>
    </citation>
    <scope>NUCLEOTIDE SEQUENCE</scope>
    <source>
        <strain evidence="3">BYM</strain>
        <tissue evidence="3">Leaf</tissue>
    </source>
</reference>
<keyword evidence="2" id="KW-0732">Signal</keyword>
<gene>
    <name evidence="3" type="ORF">FNV43_RR07400</name>
</gene>